<gene>
    <name evidence="1" type="ORF">AMECASPLE_035727</name>
</gene>
<comment type="caution">
    <text evidence="1">The sequence shown here is derived from an EMBL/GenBank/DDBJ whole genome shotgun (WGS) entry which is preliminary data.</text>
</comment>
<protein>
    <submittedName>
        <fullName evidence="1">Uncharacterized protein</fullName>
    </submittedName>
</protein>
<organism evidence="1 2">
    <name type="scientific">Ameca splendens</name>
    <dbReference type="NCBI Taxonomy" id="208324"/>
    <lineage>
        <taxon>Eukaryota</taxon>
        <taxon>Metazoa</taxon>
        <taxon>Chordata</taxon>
        <taxon>Craniata</taxon>
        <taxon>Vertebrata</taxon>
        <taxon>Euteleostomi</taxon>
        <taxon>Actinopterygii</taxon>
        <taxon>Neopterygii</taxon>
        <taxon>Teleostei</taxon>
        <taxon>Neoteleostei</taxon>
        <taxon>Acanthomorphata</taxon>
        <taxon>Ovalentaria</taxon>
        <taxon>Atherinomorphae</taxon>
        <taxon>Cyprinodontiformes</taxon>
        <taxon>Goodeidae</taxon>
        <taxon>Ameca</taxon>
    </lineage>
</organism>
<sequence>MENEGKCMVAGSCKRLELHINDAKTQKTTASYKINAKAKCCKWQNNCKLRIAASYIHKTEVHQTTRRSRPPSPMGPEPFPLARFGPTQLVLRAFPLLFFSYRYLVFWSLLRGRYDQGPHVT</sequence>
<accession>A0ABV0Z5F0</accession>
<proteinExistence type="predicted"/>
<keyword evidence="2" id="KW-1185">Reference proteome</keyword>
<name>A0ABV0Z5F0_9TELE</name>
<evidence type="ECO:0000313" key="1">
    <source>
        <dbReference type="EMBL" id="MEQ2301422.1"/>
    </source>
</evidence>
<reference evidence="1 2" key="1">
    <citation type="submission" date="2021-06" db="EMBL/GenBank/DDBJ databases">
        <authorList>
            <person name="Palmer J.M."/>
        </authorList>
    </citation>
    <scope>NUCLEOTIDE SEQUENCE [LARGE SCALE GENOMIC DNA]</scope>
    <source>
        <strain evidence="1 2">AS_MEX2019</strain>
        <tissue evidence="1">Muscle</tissue>
    </source>
</reference>
<dbReference type="EMBL" id="JAHRIP010052434">
    <property type="protein sequence ID" value="MEQ2301422.1"/>
    <property type="molecule type" value="Genomic_DNA"/>
</dbReference>
<dbReference type="Proteomes" id="UP001469553">
    <property type="component" value="Unassembled WGS sequence"/>
</dbReference>
<evidence type="ECO:0000313" key="2">
    <source>
        <dbReference type="Proteomes" id="UP001469553"/>
    </source>
</evidence>